<keyword evidence="5" id="KW-0479">Metal-binding</keyword>
<dbReference type="EMBL" id="OY731407">
    <property type="protein sequence ID" value="CAJ1976335.1"/>
    <property type="molecule type" value="Genomic_DNA"/>
</dbReference>
<evidence type="ECO:0000256" key="6">
    <source>
        <dbReference type="ARBA" id="ARBA00022737"/>
    </source>
</evidence>
<dbReference type="FunFam" id="2.130.10.10:FF:001216">
    <property type="entry name" value="Type II inositol polyphosphate 5-phosphatase 15"/>
    <property type="match status" value="1"/>
</dbReference>
<comment type="cofactor">
    <cofactor evidence="1">
        <name>Mg(2+)</name>
        <dbReference type="ChEBI" id="CHEBI:18420"/>
    </cofactor>
</comment>
<dbReference type="AlphaFoldDB" id="A0AA86T931"/>
<evidence type="ECO:0000256" key="3">
    <source>
        <dbReference type="ARBA" id="ARBA00022499"/>
    </source>
</evidence>
<dbReference type="InterPro" id="IPR056454">
    <property type="entry name" value="Beta-prop_IP5PC_F"/>
</dbReference>
<keyword evidence="8" id="KW-0460">Magnesium</keyword>
<dbReference type="SUPFAM" id="SSF56219">
    <property type="entry name" value="DNase I-like"/>
    <property type="match status" value="1"/>
</dbReference>
<evidence type="ECO:0000256" key="10">
    <source>
        <dbReference type="SAM" id="MobiDB-lite"/>
    </source>
</evidence>
<dbReference type="InterPro" id="IPR001680">
    <property type="entry name" value="WD40_rpt"/>
</dbReference>
<keyword evidence="7" id="KW-0378">Hydrolase</keyword>
<dbReference type="Gene3D" id="3.60.10.10">
    <property type="entry name" value="Endonuclease/exonuclease/phosphatase"/>
    <property type="match status" value="1"/>
</dbReference>
<dbReference type="FunFam" id="3.60.10.10:FF:000011">
    <property type="entry name" value="Type II inositol polyphosphate 5-phosphatase 15"/>
    <property type="match status" value="1"/>
</dbReference>
<feature type="region of interest" description="Disordered" evidence="10">
    <location>
        <begin position="1"/>
        <end position="41"/>
    </location>
</feature>
<dbReference type="SMART" id="SM00320">
    <property type="entry name" value="WD40"/>
    <property type="match status" value="3"/>
</dbReference>
<organism evidence="12 13">
    <name type="scientific">Sphenostylis stenocarpa</name>
    <dbReference type="NCBI Taxonomy" id="92480"/>
    <lineage>
        <taxon>Eukaryota</taxon>
        <taxon>Viridiplantae</taxon>
        <taxon>Streptophyta</taxon>
        <taxon>Embryophyta</taxon>
        <taxon>Tracheophyta</taxon>
        <taxon>Spermatophyta</taxon>
        <taxon>Magnoliopsida</taxon>
        <taxon>eudicotyledons</taxon>
        <taxon>Gunneridae</taxon>
        <taxon>Pentapetalae</taxon>
        <taxon>rosids</taxon>
        <taxon>fabids</taxon>
        <taxon>Fabales</taxon>
        <taxon>Fabaceae</taxon>
        <taxon>Papilionoideae</taxon>
        <taxon>50 kb inversion clade</taxon>
        <taxon>NPAAA clade</taxon>
        <taxon>indigoferoid/millettioid clade</taxon>
        <taxon>Phaseoleae</taxon>
        <taxon>Sphenostylis</taxon>
    </lineage>
</organism>
<protein>
    <recommendedName>
        <fullName evidence="11">Inositol polyphosphate-related phosphatase domain-containing protein</fullName>
    </recommendedName>
</protein>
<gene>
    <name evidence="12" type="ORF">AYBTSS11_LOCUS28472</name>
</gene>
<proteinExistence type="inferred from homology"/>
<evidence type="ECO:0000256" key="7">
    <source>
        <dbReference type="ARBA" id="ARBA00022801"/>
    </source>
</evidence>
<evidence type="ECO:0000256" key="4">
    <source>
        <dbReference type="ARBA" id="ARBA00022574"/>
    </source>
</evidence>
<dbReference type="GO" id="GO:0046856">
    <property type="term" value="P:phosphatidylinositol dephosphorylation"/>
    <property type="evidence" value="ECO:0007669"/>
    <property type="project" value="InterPro"/>
</dbReference>
<dbReference type="InterPro" id="IPR015943">
    <property type="entry name" value="WD40/YVTN_repeat-like_dom_sf"/>
</dbReference>
<evidence type="ECO:0000256" key="8">
    <source>
        <dbReference type="ARBA" id="ARBA00022842"/>
    </source>
</evidence>
<accession>A0AA86T931</accession>
<dbReference type="Proteomes" id="UP001189624">
    <property type="component" value="Chromosome 10"/>
</dbReference>
<keyword evidence="13" id="KW-1185">Reference proteome</keyword>
<dbReference type="Pfam" id="PF22669">
    <property type="entry name" value="Exo_endo_phos2"/>
    <property type="match status" value="1"/>
</dbReference>
<dbReference type="GO" id="GO:0046872">
    <property type="term" value="F:metal ion binding"/>
    <property type="evidence" value="ECO:0007669"/>
    <property type="project" value="UniProtKB-KW"/>
</dbReference>
<dbReference type="CDD" id="cd09074">
    <property type="entry name" value="INPP5c"/>
    <property type="match status" value="1"/>
</dbReference>
<evidence type="ECO:0000259" key="11">
    <source>
        <dbReference type="SMART" id="SM00128"/>
    </source>
</evidence>
<comment type="similarity">
    <text evidence="2">Belongs to the inositol polyphosphate 5-phosphatase family.</text>
</comment>
<dbReference type="SMART" id="SM00128">
    <property type="entry name" value="IPPc"/>
    <property type="match status" value="1"/>
</dbReference>
<feature type="compositionally biased region" description="Basic and acidic residues" evidence="10">
    <location>
        <begin position="8"/>
        <end position="19"/>
    </location>
</feature>
<evidence type="ECO:0000313" key="12">
    <source>
        <dbReference type="EMBL" id="CAJ1976335.1"/>
    </source>
</evidence>
<evidence type="ECO:0000256" key="5">
    <source>
        <dbReference type="ARBA" id="ARBA00022723"/>
    </source>
</evidence>
<dbReference type="GO" id="GO:0009846">
    <property type="term" value="P:pollen germination"/>
    <property type="evidence" value="ECO:0007669"/>
    <property type="project" value="UniProtKB-ARBA"/>
</dbReference>
<dbReference type="Pfam" id="PF23754">
    <property type="entry name" value="Beta-prop_IP5PC_F"/>
    <property type="match status" value="1"/>
</dbReference>
<dbReference type="GO" id="GO:0004439">
    <property type="term" value="F:phosphatidylinositol-4,5-bisphosphate 5-phosphatase activity"/>
    <property type="evidence" value="ECO:0007669"/>
    <property type="project" value="TreeGrafter"/>
</dbReference>
<keyword evidence="9" id="KW-0832">Ubl conjugation</keyword>
<feature type="domain" description="Inositol polyphosphate-related phosphatase" evidence="11">
    <location>
        <begin position="530"/>
        <end position="941"/>
    </location>
</feature>
<evidence type="ECO:0000313" key="13">
    <source>
        <dbReference type="Proteomes" id="UP001189624"/>
    </source>
</evidence>
<dbReference type="Gramene" id="rna-AYBTSS11_LOCUS28472">
    <property type="protein sequence ID" value="CAJ1976335.1"/>
    <property type="gene ID" value="gene-AYBTSS11_LOCUS28472"/>
</dbReference>
<dbReference type="PANTHER" id="PTHR11200">
    <property type="entry name" value="INOSITOL 5-PHOSPHATASE"/>
    <property type="match status" value="1"/>
</dbReference>
<evidence type="ECO:0000256" key="9">
    <source>
        <dbReference type="ARBA" id="ARBA00022843"/>
    </source>
</evidence>
<dbReference type="InterPro" id="IPR046985">
    <property type="entry name" value="IP5"/>
</dbReference>
<sequence>MDPSSTLRRNDVASFDHETSSGYLRSSSSDEDVSPSSSMQSTNRRLDYMLQFLDRKLSAEHRQSSGSRVAPLPEFVAKGGGAGIFRLPARGAVNPARPPSLKLRPHPLRETQIGRFLRSIVSTESQLWAASECGVRFWNFKDLYASWCGVGEEGAVARIGDEESAPFRESVWSSPTLCLVADEGNRLVWSGHRDGKIRCWKMDDQSLEDNNNCDWSNRFKENLSWQAHRGPVLSLTFTSYGDLWSGSEGGGIKIWPWEAVEKSIHLTKEERHSAVIFVERSYVDLRSQLSTNGLSNMLTSDVKYLVSDNSRAKVWSAGYFSFALWDARTRELLKVFNSDGQIENRSDLSSIQDFSVELVSRKDKNQSSIGFFQRSRNAIMGAADAVRRVAAKGGFGDDNRRTEALVVTIDGMIWTGCTSGLLVQWDGNGNRIQEFLYHSSAVQCFSTFGMQIWVGYVSGTVQVLDIKGNLIGGWVAHGSPIVKMTIGAGFIFALANHGGIRGWNITSPGPVDSILRSELAGKEFLYTKIENMKILSGTWNVGQGKASQDSLTSWLGSVASDVSLVVVGLQEVEMGAGFLAMSAAKETVGLEGSSVGQWWLDMIDKTLDEGSTFERIGSRQLAGLVIAVWVKTNIRFHVGDVDVAAVPCGFGRAIGNKGAVGLRIRVYDRIICFVNCHFAAHLDAVGRRNADFDHVYRTMTFSRPTNLLNTTAAGTSSSVPMFRGTNSTEGMPELSEADMVVFLGDFNYRLDDISYDEARDFVSQRCFDWLRERDQLRAEMEAGNVFQGMREAIITFPPTYKFERHQAGLAGYDSGEKKRIPAWCDRILYRDSCTSLVAECSLACPILASVLQLKHPARRNMQSLIPVSERGLLYSEACGGMEILYFWRALRLIEGQMAFPSPVRLLLGHLTFNRYEACMDVTDSDHKPVRCIFSTDIARVDESIRRQEFGEIIESNEKIKFLLKELCKIPETIISTNNIILQNQDTLILRITNKCAEGNALFEIICEGQSTVTEDQKATDYQLRGSFGFPRWLEVSPATGIIKPDQIVEVSVHHEEFQTLEEFVDGVVQNSWCEDSRDKEAILVVKVHGNYTIQPRKHRVRVHHCYSSKKKPMLDSQPGGSRNIQGTVLHRSDFQPFSTSYDVVDQLQKLHGP</sequence>
<dbReference type="PANTHER" id="PTHR11200:SF300">
    <property type="entry name" value="TYPE II INOSITOL 1,4,5-TRISPHOSPHATE 5-PHOSPHATASE"/>
    <property type="match status" value="1"/>
</dbReference>
<reference evidence="12" key="1">
    <citation type="submission" date="2023-10" db="EMBL/GenBank/DDBJ databases">
        <authorList>
            <person name="Domelevo Entfellner J.-B."/>
        </authorList>
    </citation>
    <scope>NUCLEOTIDE SEQUENCE</scope>
</reference>
<dbReference type="Pfam" id="PF23755">
    <property type="entry name" value="Ig-like_IP5PC_F"/>
    <property type="match status" value="1"/>
</dbReference>
<dbReference type="InterPro" id="IPR000300">
    <property type="entry name" value="IPPc"/>
</dbReference>
<dbReference type="SUPFAM" id="SSF50978">
    <property type="entry name" value="WD40 repeat-like"/>
    <property type="match status" value="1"/>
</dbReference>
<evidence type="ECO:0000256" key="2">
    <source>
        <dbReference type="ARBA" id="ARBA00010768"/>
    </source>
</evidence>
<keyword evidence="3" id="KW-1017">Isopeptide bond</keyword>
<dbReference type="Gene3D" id="2.130.10.10">
    <property type="entry name" value="YVTN repeat-like/Quinoprotein amine dehydrogenase"/>
    <property type="match status" value="1"/>
</dbReference>
<dbReference type="InterPro" id="IPR036691">
    <property type="entry name" value="Endo/exonu/phosph_ase_sf"/>
</dbReference>
<keyword evidence="6" id="KW-0677">Repeat</keyword>
<keyword evidence="4" id="KW-0853">WD repeat</keyword>
<dbReference type="InterPro" id="IPR036322">
    <property type="entry name" value="WD40_repeat_dom_sf"/>
</dbReference>
<dbReference type="FunFam" id="2.130.10.10:FF:002143">
    <property type="entry name" value="Brevis plant1"/>
    <property type="match status" value="1"/>
</dbReference>
<evidence type="ECO:0000256" key="1">
    <source>
        <dbReference type="ARBA" id="ARBA00001946"/>
    </source>
</evidence>
<dbReference type="InterPro" id="IPR056455">
    <property type="entry name" value="Ig-like_IP5PC_F"/>
</dbReference>
<name>A0AA86T931_9FABA</name>